<dbReference type="EMBL" id="DVAB01000043">
    <property type="protein sequence ID" value="HIK00900.1"/>
    <property type="molecule type" value="Genomic_DNA"/>
</dbReference>
<name>A0A832V623_9ARCH</name>
<dbReference type="Proteomes" id="UP000646946">
    <property type="component" value="Unassembled WGS sequence"/>
</dbReference>
<protein>
    <submittedName>
        <fullName evidence="1">Uncharacterized protein</fullName>
    </submittedName>
</protein>
<comment type="caution">
    <text evidence="1">The sequence shown here is derived from an EMBL/GenBank/DDBJ whole genome shotgun (WGS) entry which is preliminary data.</text>
</comment>
<evidence type="ECO:0000313" key="1">
    <source>
        <dbReference type="EMBL" id="HIK00900.1"/>
    </source>
</evidence>
<proteinExistence type="predicted"/>
<gene>
    <name evidence="1" type="ORF">H1016_05195</name>
</gene>
<reference evidence="1 2" key="1">
    <citation type="journal article" name="Nat. Commun.">
        <title>Undinarchaeota illuminate DPANN phylogeny and the impact of gene transfer on archaeal evolution.</title>
        <authorList>
            <person name="Dombrowski N."/>
            <person name="Williams T.A."/>
            <person name="Sun J."/>
            <person name="Woodcroft B.J."/>
            <person name="Lee J.H."/>
            <person name="Minh B.Q."/>
            <person name="Rinke C."/>
            <person name="Spang A."/>
        </authorList>
    </citation>
    <scope>NUCLEOTIDE SEQUENCE [LARGE SCALE GENOMIC DNA]</scope>
    <source>
        <strain evidence="1">MAG_bin1129</strain>
    </source>
</reference>
<accession>A0A832V623</accession>
<dbReference type="AlphaFoldDB" id="A0A832V623"/>
<organism evidence="1 2">
    <name type="scientific">Candidatus Naiadarchaeum limnaeum</name>
    <dbReference type="NCBI Taxonomy" id="2756139"/>
    <lineage>
        <taxon>Archaea</taxon>
        <taxon>Candidatus Undinarchaeota</taxon>
        <taxon>Candidatus Undinarchaeia</taxon>
        <taxon>Candidatus Naiadarchaeales</taxon>
        <taxon>Candidatus Naiadarchaeaceae</taxon>
        <taxon>Candidatus Naiadarchaeum</taxon>
    </lineage>
</organism>
<evidence type="ECO:0000313" key="2">
    <source>
        <dbReference type="Proteomes" id="UP000646946"/>
    </source>
</evidence>
<sequence length="155" mass="17644">MTNERKIIELIAADRLDIPISSMSGKLKRAKPKIARELGLNADQPFYGERVYARVETDDRMKARGMKDGIEKFSEQFPQYGKILEGYIAEERARSETHVYFGMNQGSRLTADDYLGVMTNLGFNETAARNLYQPLMDASRNISRSRSEERSVLIG</sequence>
<keyword evidence="2" id="KW-1185">Reference proteome</keyword>